<evidence type="ECO:0000256" key="17">
    <source>
        <dbReference type="SAM" id="MobiDB-lite"/>
    </source>
</evidence>
<evidence type="ECO:0000256" key="8">
    <source>
        <dbReference type="ARBA" id="ARBA00022801"/>
    </source>
</evidence>
<evidence type="ECO:0000256" key="6">
    <source>
        <dbReference type="ARBA" id="ARBA00022729"/>
    </source>
</evidence>
<keyword evidence="23" id="KW-1185">Reference proteome</keyword>
<feature type="compositionally biased region" description="Acidic residues" evidence="17">
    <location>
        <begin position="823"/>
        <end position="839"/>
    </location>
</feature>
<keyword evidence="11 18" id="KW-0472">Membrane</keyword>
<evidence type="ECO:0000256" key="15">
    <source>
        <dbReference type="ARBA" id="ARBA00073601"/>
    </source>
</evidence>
<feature type="domain" description="Tyrosine-protein phosphatase" evidence="19">
    <location>
        <begin position="769"/>
        <end position="1042"/>
    </location>
</feature>
<dbReference type="PROSITE" id="PS50056">
    <property type="entry name" value="TYR_PHOSPHATASE_2"/>
    <property type="match status" value="2"/>
</dbReference>
<evidence type="ECO:0000256" key="10">
    <source>
        <dbReference type="ARBA" id="ARBA00022989"/>
    </source>
</evidence>
<evidence type="ECO:0000256" key="2">
    <source>
        <dbReference type="ARBA" id="ARBA00013064"/>
    </source>
</evidence>
<organism evidence="22 23">
    <name type="scientific">Seriola lalandi dorsalis</name>
    <dbReference type="NCBI Taxonomy" id="1841481"/>
    <lineage>
        <taxon>Eukaryota</taxon>
        <taxon>Metazoa</taxon>
        <taxon>Chordata</taxon>
        <taxon>Craniata</taxon>
        <taxon>Vertebrata</taxon>
        <taxon>Euteleostomi</taxon>
        <taxon>Actinopterygii</taxon>
        <taxon>Neopterygii</taxon>
        <taxon>Teleostei</taxon>
        <taxon>Neoteleostei</taxon>
        <taxon>Acanthomorphata</taxon>
        <taxon>Carangaria</taxon>
        <taxon>Carangiformes</taxon>
        <taxon>Carangidae</taxon>
        <taxon>Seriola</taxon>
    </lineage>
</organism>
<dbReference type="PANTHER" id="PTHR19134:SF539">
    <property type="entry name" value="RECEPTOR-TYPE TYROSINE-PROTEIN PHOSPHATASE C"/>
    <property type="match status" value="1"/>
</dbReference>
<feature type="compositionally biased region" description="Polar residues" evidence="17">
    <location>
        <begin position="1118"/>
        <end position="1131"/>
    </location>
</feature>
<dbReference type="InterPro" id="IPR013783">
    <property type="entry name" value="Ig-like_fold"/>
</dbReference>
<dbReference type="InterPro" id="IPR050348">
    <property type="entry name" value="Protein-Tyr_Phosphatase"/>
</dbReference>
<feature type="compositionally biased region" description="Basic and acidic residues" evidence="17">
    <location>
        <begin position="1102"/>
        <end position="1115"/>
    </location>
</feature>
<keyword evidence="5 18" id="KW-0812">Transmembrane</keyword>
<evidence type="ECO:0000256" key="16">
    <source>
        <dbReference type="ARBA" id="ARBA00078812"/>
    </source>
</evidence>
<dbReference type="InterPro" id="IPR000242">
    <property type="entry name" value="PTP_cat"/>
</dbReference>
<keyword evidence="4" id="KW-0597">Phosphoprotein</keyword>
<evidence type="ECO:0000256" key="1">
    <source>
        <dbReference type="ARBA" id="ARBA00004251"/>
    </source>
</evidence>
<evidence type="ECO:0000256" key="4">
    <source>
        <dbReference type="ARBA" id="ARBA00022553"/>
    </source>
</evidence>
<comment type="catalytic activity">
    <reaction evidence="13">
        <text>O-phospho-L-tyrosyl-[protein] + H2O = L-tyrosyl-[protein] + phosphate</text>
        <dbReference type="Rhea" id="RHEA:10684"/>
        <dbReference type="Rhea" id="RHEA-COMP:10136"/>
        <dbReference type="Rhea" id="RHEA-COMP:20101"/>
        <dbReference type="ChEBI" id="CHEBI:15377"/>
        <dbReference type="ChEBI" id="CHEBI:43474"/>
        <dbReference type="ChEBI" id="CHEBI:46858"/>
        <dbReference type="ChEBI" id="CHEBI:61978"/>
        <dbReference type="EC" id="3.1.3.48"/>
    </reaction>
</comment>
<accession>A0A3B4WEX0</accession>
<dbReference type="CDD" id="cd14558">
    <property type="entry name" value="R-PTP-C-2"/>
    <property type="match status" value="1"/>
</dbReference>
<dbReference type="PROSITE" id="PS00383">
    <property type="entry name" value="TYR_PHOSPHATASE_1"/>
    <property type="match status" value="2"/>
</dbReference>
<evidence type="ECO:0000259" key="19">
    <source>
        <dbReference type="PROSITE" id="PS50055"/>
    </source>
</evidence>
<dbReference type="Gene3D" id="2.60.40.10">
    <property type="entry name" value="Immunoglobulins"/>
    <property type="match status" value="1"/>
</dbReference>
<dbReference type="PRINTS" id="PR00700">
    <property type="entry name" value="PRTYPHPHTASE"/>
</dbReference>
<feature type="domain" description="Fibronectin type-III" evidence="21">
    <location>
        <begin position="1"/>
        <end position="74"/>
    </location>
</feature>
<reference evidence="22" key="2">
    <citation type="submission" date="2025-09" db="UniProtKB">
        <authorList>
            <consortium name="Ensembl"/>
        </authorList>
    </citation>
    <scope>IDENTIFICATION</scope>
</reference>
<dbReference type="InterPro" id="IPR000387">
    <property type="entry name" value="Tyr_Pase_dom"/>
</dbReference>
<dbReference type="FunFam" id="3.90.190.10:FF:000042">
    <property type="entry name" value="receptor-type tyrosine-protein phosphatase C isoform X1"/>
    <property type="match status" value="1"/>
</dbReference>
<dbReference type="Gene3D" id="3.90.190.10">
    <property type="entry name" value="Protein tyrosine phosphatase superfamily"/>
    <property type="match status" value="2"/>
</dbReference>
<keyword evidence="3" id="KW-1003">Cell membrane</keyword>
<dbReference type="SMART" id="SM00404">
    <property type="entry name" value="PTPc_motif"/>
    <property type="match status" value="2"/>
</dbReference>
<dbReference type="AlphaFoldDB" id="A0A3B4WEX0"/>
<keyword evidence="6" id="KW-0732">Signal</keyword>
<feature type="region of interest" description="Disordered" evidence="17">
    <location>
        <begin position="1067"/>
        <end position="1137"/>
    </location>
</feature>
<dbReference type="Pfam" id="PF00102">
    <property type="entry name" value="Y_phosphatase"/>
    <property type="match status" value="2"/>
</dbReference>
<dbReference type="GeneTree" id="ENSGT00940000159457"/>
<evidence type="ECO:0000256" key="5">
    <source>
        <dbReference type="ARBA" id="ARBA00022692"/>
    </source>
</evidence>
<dbReference type="STRING" id="1841481.ENSSLDP00000002946"/>
<feature type="region of interest" description="Disordered" evidence="17">
    <location>
        <begin position="814"/>
        <end position="841"/>
    </location>
</feature>
<keyword evidence="10 18" id="KW-1133">Transmembrane helix</keyword>
<evidence type="ECO:0000313" key="22">
    <source>
        <dbReference type="Ensembl" id="ENSSLDP00000002946.1"/>
    </source>
</evidence>
<evidence type="ECO:0000256" key="11">
    <source>
        <dbReference type="ARBA" id="ARBA00023136"/>
    </source>
</evidence>
<comment type="subcellular location">
    <subcellularLocation>
        <location evidence="1">Cell membrane</location>
        <topology evidence="1">Single-pass type I membrane protein</topology>
    </subcellularLocation>
</comment>
<feature type="domain" description="Tyrosine-protein phosphatase" evidence="19">
    <location>
        <begin position="478"/>
        <end position="737"/>
    </location>
</feature>
<dbReference type="EC" id="3.1.3.48" evidence="2"/>
<reference evidence="22" key="1">
    <citation type="submission" date="2025-08" db="UniProtKB">
        <authorList>
            <consortium name="Ensembl"/>
        </authorList>
    </citation>
    <scope>IDENTIFICATION</scope>
</reference>
<evidence type="ECO:0000256" key="14">
    <source>
        <dbReference type="ARBA" id="ARBA00061377"/>
    </source>
</evidence>
<dbReference type="CDD" id="cd14557">
    <property type="entry name" value="R-PTPc-C-1"/>
    <property type="match status" value="1"/>
</dbReference>
<dbReference type="SMART" id="SM00194">
    <property type="entry name" value="PTPc"/>
    <property type="match status" value="2"/>
</dbReference>
<evidence type="ECO:0000256" key="12">
    <source>
        <dbReference type="ARBA" id="ARBA00023180"/>
    </source>
</evidence>
<sequence length="1137" mass="128547">MYSTPGDYTINISEEGRPVTGKNITVHQSNQNSSHEIKHLKPCTEYEHYVTYLDGAGEKHCSHPENKTRTTDISKDDIEDVSCIPGHVCYRSDWDISSLLSTTNVVGCDNKTFCVKPGYNDICSGFTTNFTCPTTSFSLTSIIPVDFLNASEIHQIVSTKLPAKIETKLPPNCKNLSVDYTCWESGGVTEPKLESELEPFTDYSCIGQIKDNDVTIKNTTAVDVRIDCGMLIVTNTSIGLSWSTTSDKCQEVLHELEKLDKLSYDCSCGPTLSHQTHWSNSPPRTTINSIPSVNNKSVTSSPPHTMAETTAMTSGTQPEHNVIIVHCMYSGKLNGLEGKQKYRAELHHGGVIVKEIKEKECKFEFRDLSYSTTYIVKVIAFNTELESEPKTKEVSTFYNDKAVIGFLVFLIILTSLALLLVVYKIYILRRRKSHDLSENMMLISTANDEENLMPVEPITAEVLLEAYKRKLADEGRLFLAEFQSIPRIFSRFTVKEAKKPCNTPKNRYVDILPYDYNRVQLTTGNGEAGCDYINASFIDGYKEAKKYIAAQGPKDETVGDFWRMVWEQQSSIIVMVTRCEEGNRVKCAQYWPSPDRETEIFEEFIVKLNSEDHCPDYTIRRLSLINKREKSTEREVTHIQFMSWPDHGVPGESHLLLKLRRRVNAFKNFFSGPIVVHCSAGVGRTGTYIGIDAMMEGLEAEGRVDIYGYVVRLRRQRCLMVQVEAQYILIHQALVEHNQFGETEIALSELHSTLSTLKQENQGSEPTLMEDEFDRLPSYKNWRTSNTGITEENKKKNRSSSVIPYDYNRVLLKLDEGRSHDSDPDEEDEEESSDEEDEESTKYINASYIHGYWGPRAFIAAQTPLPDSMADFWLMVYQKKVTTIVMLSDCNEGDQESDCVYWGKDKKTFGDFEVEVVSTDTTPTFTSRDMLIRHVKRKDSRSVKQFQFLKWANRELPEKPQELTDMVKEIKTSSKSQITVVHCNNGSSRTGIFCALWNLLDSAKTEKLVDVFQVVKILRKERQSMLTSLEQYQFLYDALEGVFPVQNGEVQAVQASAADSVQIVNETKAAEQPAEEKAEQLASTTSNEQQGEAEIISLVADGAKEDKKEEPEKESGAPTETTPLEDTSNGPTVPVEV</sequence>
<keyword evidence="7" id="KW-0677">Repeat</keyword>
<dbReference type="InterPro" id="IPR029021">
    <property type="entry name" value="Prot-tyrosine_phosphatase-like"/>
</dbReference>
<evidence type="ECO:0000256" key="13">
    <source>
        <dbReference type="ARBA" id="ARBA00051722"/>
    </source>
</evidence>
<keyword evidence="8" id="KW-0378">Hydrolase</keyword>
<dbReference type="InterPro" id="IPR003961">
    <property type="entry name" value="FN3_dom"/>
</dbReference>
<dbReference type="CDD" id="cd00063">
    <property type="entry name" value="FN3"/>
    <property type="match status" value="1"/>
</dbReference>
<comment type="similarity">
    <text evidence="14">Belongs to the protein-tyrosine phosphatase family. Receptor class 1/6 subfamily.</text>
</comment>
<protein>
    <recommendedName>
        <fullName evidence="15">Receptor-type tyrosine-protein phosphatase C</fullName>
        <ecNumber evidence="2">3.1.3.48</ecNumber>
    </recommendedName>
    <alternativeName>
        <fullName evidence="16">Leukocyte common antigen</fullName>
    </alternativeName>
</protein>
<evidence type="ECO:0000259" key="21">
    <source>
        <dbReference type="PROSITE" id="PS50853"/>
    </source>
</evidence>
<dbReference type="InterPro" id="IPR003595">
    <property type="entry name" value="Tyr_Pase_cat"/>
</dbReference>
<dbReference type="InterPro" id="IPR036116">
    <property type="entry name" value="FN3_sf"/>
</dbReference>
<proteinExistence type="inferred from homology"/>
<dbReference type="GO" id="GO:0005886">
    <property type="term" value="C:plasma membrane"/>
    <property type="evidence" value="ECO:0007669"/>
    <property type="project" value="UniProtKB-SubCell"/>
</dbReference>
<dbReference type="GO" id="GO:0004725">
    <property type="term" value="F:protein tyrosine phosphatase activity"/>
    <property type="evidence" value="ECO:0007669"/>
    <property type="project" value="UniProtKB-EC"/>
</dbReference>
<dbReference type="Ensembl" id="ENSSLDT00000003057.1">
    <property type="protein sequence ID" value="ENSSLDP00000002946.1"/>
    <property type="gene ID" value="ENSSLDG00000002280.1"/>
</dbReference>
<dbReference type="PROSITE" id="PS50853">
    <property type="entry name" value="FN3"/>
    <property type="match status" value="1"/>
</dbReference>
<dbReference type="Proteomes" id="UP000261360">
    <property type="component" value="Unplaced"/>
</dbReference>
<keyword evidence="12" id="KW-0325">Glycoprotein</keyword>
<evidence type="ECO:0000259" key="20">
    <source>
        <dbReference type="PROSITE" id="PS50056"/>
    </source>
</evidence>
<feature type="domain" description="Tyrosine specific protein phosphatases" evidence="20">
    <location>
        <begin position="961"/>
        <end position="1033"/>
    </location>
</feature>
<feature type="transmembrane region" description="Helical" evidence="18">
    <location>
        <begin position="402"/>
        <end position="423"/>
    </location>
</feature>
<name>A0A3B4WEX0_SERLL</name>
<dbReference type="InterPro" id="IPR016130">
    <property type="entry name" value="Tyr_Pase_AS"/>
</dbReference>
<evidence type="ECO:0000256" key="7">
    <source>
        <dbReference type="ARBA" id="ARBA00022737"/>
    </source>
</evidence>
<dbReference type="PROSITE" id="PS50055">
    <property type="entry name" value="TYR_PHOSPHATASE_PTP"/>
    <property type="match status" value="2"/>
</dbReference>
<dbReference type="SUPFAM" id="SSF52799">
    <property type="entry name" value="(Phosphotyrosine protein) phosphatases II"/>
    <property type="match status" value="2"/>
</dbReference>
<feature type="region of interest" description="Disordered" evidence="17">
    <location>
        <begin position="277"/>
        <end position="305"/>
    </location>
</feature>
<evidence type="ECO:0000256" key="3">
    <source>
        <dbReference type="ARBA" id="ARBA00022475"/>
    </source>
</evidence>
<keyword evidence="9" id="KW-0904">Protein phosphatase</keyword>
<dbReference type="FunFam" id="3.90.190.10:FF:000033">
    <property type="entry name" value="receptor-type tyrosine-protein phosphatase C isoform X1"/>
    <property type="match status" value="1"/>
</dbReference>
<evidence type="ECO:0000256" key="9">
    <source>
        <dbReference type="ARBA" id="ARBA00022912"/>
    </source>
</evidence>
<dbReference type="SUPFAM" id="SSF49265">
    <property type="entry name" value="Fibronectin type III"/>
    <property type="match status" value="1"/>
</dbReference>
<evidence type="ECO:0000313" key="23">
    <source>
        <dbReference type="Proteomes" id="UP000261360"/>
    </source>
</evidence>
<feature type="domain" description="Tyrosine specific protein phosphatases" evidence="20">
    <location>
        <begin position="657"/>
        <end position="728"/>
    </location>
</feature>
<evidence type="ECO:0000256" key="18">
    <source>
        <dbReference type="SAM" id="Phobius"/>
    </source>
</evidence>
<dbReference type="PANTHER" id="PTHR19134">
    <property type="entry name" value="RECEPTOR-TYPE TYROSINE-PROTEIN PHOSPHATASE"/>
    <property type="match status" value="1"/>
</dbReference>